<dbReference type="AlphaFoldDB" id="A0A5C2S7Y1"/>
<feature type="compositionally biased region" description="Low complexity" evidence="1">
    <location>
        <begin position="314"/>
        <end position="338"/>
    </location>
</feature>
<evidence type="ECO:0000256" key="1">
    <source>
        <dbReference type="SAM" id="MobiDB-lite"/>
    </source>
</evidence>
<proteinExistence type="predicted"/>
<evidence type="ECO:0000313" key="2">
    <source>
        <dbReference type="EMBL" id="RPD57446.1"/>
    </source>
</evidence>
<reference evidence="2" key="1">
    <citation type="journal article" date="2018" name="Genome Biol. Evol.">
        <title>Genomics and development of Lentinus tigrinus, a white-rot wood-decaying mushroom with dimorphic fruiting bodies.</title>
        <authorList>
            <person name="Wu B."/>
            <person name="Xu Z."/>
            <person name="Knudson A."/>
            <person name="Carlson A."/>
            <person name="Chen N."/>
            <person name="Kovaka S."/>
            <person name="LaButti K."/>
            <person name="Lipzen A."/>
            <person name="Pennachio C."/>
            <person name="Riley R."/>
            <person name="Schakwitz W."/>
            <person name="Umezawa K."/>
            <person name="Ohm R.A."/>
            <person name="Grigoriev I.V."/>
            <person name="Nagy L.G."/>
            <person name="Gibbons J."/>
            <person name="Hibbett D."/>
        </authorList>
    </citation>
    <scope>NUCLEOTIDE SEQUENCE [LARGE SCALE GENOMIC DNA]</scope>
    <source>
        <strain evidence="2">ALCF2SS1-6</strain>
    </source>
</reference>
<feature type="region of interest" description="Disordered" evidence="1">
    <location>
        <begin position="280"/>
        <end position="339"/>
    </location>
</feature>
<dbReference type="OrthoDB" id="3243413at2759"/>
<feature type="region of interest" description="Disordered" evidence="1">
    <location>
        <begin position="368"/>
        <end position="520"/>
    </location>
</feature>
<keyword evidence="3" id="KW-1185">Reference proteome</keyword>
<feature type="region of interest" description="Disordered" evidence="1">
    <location>
        <begin position="171"/>
        <end position="213"/>
    </location>
</feature>
<feature type="compositionally biased region" description="Acidic residues" evidence="1">
    <location>
        <begin position="507"/>
        <end position="520"/>
    </location>
</feature>
<evidence type="ECO:0000313" key="3">
    <source>
        <dbReference type="Proteomes" id="UP000313359"/>
    </source>
</evidence>
<feature type="compositionally biased region" description="Basic and acidic residues" evidence="1">
    <location>
        <begin position="280"/>
        <end position="304"/>
    </location>
</feature>
<accession>A0A5C2S7Y1</accession>
<sequence length="520" mass="57628">MPKRPPTPPSTDDSQFFTVVNPYPDQPYEALQDSITFVRWIACVVGEENLIAFYHKPKSPNVVIIEVSKEKVNLRRLLGEHRWSEVLRKPSKEEAAEASSIFPCKMNTSWSLEKIRWLRRDVETSWFKKWSPADDDAIAYPYPDSHFCLPPAEDITRERLCCPLRPEMFSTSSDRSVTAGSSPGCSAPAVSSWSSGSSTDRLPPPPGLPIPHFTPAIHGADVPKADVVAIDAGQPSTDTTFWSGYGEETKRKDQEELCSAHNVLCHKGICKWCAERKRAEVREERARDRQKERDAWMRRREGRAGRTQSQSQASRDTSSDTSNSSRCGSPGSPSAPSGRAWRANKLQLRKDFLNKHNCKAVSISGGRTLPAHLRKGGIRTDSASSPVSIASTASSSSRTSTAEDAQSTTCSSYDSSSYKSESDSSSPRSPHAPSPWSKTVAWQSHAKVPADDASSVASGETRDAFRNPWKRMPPIQSARPRWGDIVDHFPQSGFGPLPRVESRREDDETSDASEFDTEPF</sequence>
<dbReference type="EMBL" id="ML122281">
    <property type="protein sequence ID" value="RPD57446.1"/>
    <property type="molecule type" value="Genomic_DNA"/>
</dbReference>
<organism evidence="2 3">
    <name type="scientific">Lentinus tigrinus ALCF2SS1-6</name>
    <dbReference type="NCBI Taxonomy" id="1328759"/>
    <lineage>
        <taxon>Eukaryota</taxon>
        <taxon>Fungi</taxon>
        <taxon>Dikarya</taxon>
        <taxon>Basidiomycota</taxon>
        <taxon>Agaricomycotina</taxon>
        <taxon>Agaricomycetes</taxon>
        <taxon>Polyporales</taxon>
        <taxon>Polyporaceae</taxon>
        <taxon>Lentinus</taxon>
    </lineage>
</organism>
<feature type="compositionally biased region" description="Polar residues" evidence="1">
    <location>
        <begin position="171"/>
        <end position="184"/>
    </location>
</feature>
<gene>
    <name evidence="2" type="ORF">L227DRAFT_613753</name>
</gene>
<name>A0A5C2S7Y1_9APHY</name>
<protein>
    <submittedName>
        <fullName evidence="2">Uncharacterized protein</fullName>
    </submittedName>
</protein>
<dbReference type="Proteomes" id="UP000313359">
    <property type="component" value="Unassembled WGS sequence"/>
</dbReference>
<feature type="compositionally biased region" description="Low complexity" evidence="1">
    <location>
        <begin position="380"/>
        <end position="437"/>
    </location>
</feature>